<evidence type="ECO:0000313" key="1">
    <source>
        <dbReference type="EMBL" id="TGA97359.1"/>
    </source>
</evidence>
<dbReference type="OrthoDB" id="2696394at2"/>
<dbReference type="EMBL" id="SRJD01000014">
    <property type="protein sequence ID" value="TGA97359.1"/>
    <property type="molecule type" value="Genomic_DNA"/>
</dbReference>
<comment type="caution">
    <text evidence="1">The sequence shown here is derived from an EMBL/GenBank/DDBJ whole genome shotgun (WGS) entry which is preliminary data.</text>
</comment>
<dbReference type="RefSeq" id="WP_135349047.1">
    <property type="nucleotide sequence ID" value="NZ_SRJD01000014.1"/>
</dbReference>
<sequence>MDRRSFLKELVQSLTDTGKEIVYPLFENDIDKLERAADVLTGVSWMRLESIEPGYQEQICAGRIISLYLAADRLIACSKICPDCHETLQWIAYDRRLTCTACGRSYTFSDSEDSLRPNTFSVKKEEGSWWVALPDKGVPTDA</sequence>
<proteinExistence type="predicted"/>
<evidence type="ECO:0000313" key="2">
    <source>
        <dbReference type="Proteomes" id="UP000298347"/>
    </source>
</evidence>
<accession>A0A4Z0GKB9</accession>
<organism evidence="1 2">
    <name type="scientific">Sporolactobacillus shoreae</name>
    <dbReference type="NCBI Taxonomy" id="1465501"/>
    <lineage>
        <taxon>Bacteria</taxon>
        <taxon>Bacillati</taxon>
        <taxon>Bacillota</taxon>
        <taxon>Bacilli</taxon>
        <taxon>Bacillales</taxon>
        <taxon>Sporolactobacillaceae</taxon>
        <taxon>Sporolactobacillus</taxon>
    </lineage>
</organism>
<dbReference type="Proteomes" id="UP000298347">
    <property type="component" value="Unassembled WGS sequence"/>
</dbReference>
<gene>
    <name evidence="1" type="ORF">E4665_12080</name>
</gene>
<reference evidence="1 2" key="1">
    <citation type="journal article" date="2015" name="Int. J. Syst. Evol. Microbiol.">
        <title>Sporolactobacillus shoreae sp. nov. and Sporolactobacillus spathodeae sp. nov., two spore-forming lactic acid bacteria isolated from tree barks in Thailand.</title>
        <authorList>
            <person name="Thamacharoensuk T."/>
            <person name="Kitahara M."/>
            <person name="Ohkuma M."/>
            <person name="Thongchul N."/>
            <person name="Tanasupawat S."/>
        </authorList>
    </citation>
    <scope>NUCLEOTIDE SEQUENCE [LARGE SCALE GENOMIC DNA]</scope>
    <source>
        <strain evidence="1 2">BK92</strain>
    </source>
</reference>
<keyword evidence="2" id="KW-1185">Reference proteome</keyword>
<name>A0A4Z0GKB9_9BACL</name>
<dbReference type="AlphaFoldDB" id="A0A4Z0GKB9"/>
<protein>
    <submittedName>
        <fullName evidence="1">Rieske (2Fe-2S) protein</fullName>
    </submittedName>
</protein>